<dbReference type="RefSeq" id="WP_236725723.1">
    <property type="nucleotide sequence ID" value="NZ_MPRL01000050.1"/>
</dbReference>
<sequence length="77" mass="9010">MTGKTPATNLEMDLQRLEQWLDDLIGTCERLNEENYVLRKENDLLSTERDELREKGDQARSRVETIVTRLKAMENSV</sequence>
<accession>A0A1T2L320</accession>
<reference evidence="2 3" key="1">
    <citation type="submission" date="2016-11" db="EMBL/GenBank/DDBJ databases">
        <title>Mixed transmission modes and dynamic genome evolution in an obligate animal-bacterial symbiosis.</title>
        <authorList>
            <person name="Russell S.L."/>
            <person name="Corbett-Detig R.B."/>
            <person name="Cavanaugh C.M."/>
        </authorList>
    </citation>
    <scope>NUCLEOTIDE SEQUENCE [LARGE SCALE GENOMIC DNA]</scope>
    <source>
        <strain evidence="2">Sveles-Q1</strain>
    </source>
</reference>
<protein>
    <submittedName>
        <fullName evidence="2">TIGR02449 family protein</fullName>
    </submittedName>
</protein>
<evidence type="ECO:0000313" key="2">
    <source>
        <dbReference type="EMBL" id="OOZ39493.1"/>
    </source>
</evidence>
<keyword evidence="1" id="KW-0175">Coiled coil</keyword>
<keyword evidence="3" id="KW-1185">Reference proteome</keyword>
<dbReference type="EMBL" id="MPRL01000050">
    <property type="protein sequence ID" value="OOZ39493.1"/>
    <property type="molecule type" value="Genomic_DNA"/>
</dbReference>
<feature type="coiled-coil region" evidence="1">
    <location>
        <begin position="14"/>
        <end position="62"/>
    </location>
</feature>
<dbReference type="NCBIfam" id="TIGR02449">
    <property type="entry name" value="TIGR02449 family protein"/>
    <property type="match status" value="1"/>
</dbReference>
<proteinExistence type="predicted"/>
<organism evidence="2 3">
    <name type="scientific">Solemya pervernicosa gill symbiont</name>
    <dbReference type="NCBI Taxonomy" id="642797"/>
    <lineage>
        <taxon>Bacteria</taxon>
        <taxon>Pseudomonadati</taxon>
        <taxon>Pseudomonadota</taxon>
        <taxon>Gammaproteobacteria</taxon>
        <taxon>sulfur-oxidizing symbionts</taxon>
    </lineage>
</organism>
<dbReference type="InterPro" id="IPR012662">
    <property type="entry name" value="CHP02449"/>
</dbReference>
<evidence type="ECO:0000313" key="3">
    <source>
        <dbReference type="Proteomes" id="UP000191110"/>
    </source>
</evidence>
<dbReference type="Proteomes" id="UP000191110">
    <property type="component" value="Unassembled WGS sequence"/>
</dbReference>
<dbReference type="AlphaFoldDB" id="A0A1T2L320"/>
<name>A0A1T2L320_9GAMM</name>
<dbReference type="Gene3D" id="1.20.5.340">
    <property type="match status" value="1"/>
</dbReference>
<gene>
    <name evidence="2" type="ORF">BOW53_11310</name>
</gene>
<comment type="caution">
    <text evidence="2">The sequence shown here is derived from an EMBL/GenBank/DDBJ whole genome shotgun (WGS) entry which is preliminary data.</text>
</comment>
<evidence type="ECO:0000256" key="1">
    <source>
        <dbReference type="SAM" id="Coils"/>
    </source>
</evidence>